<protein>
    <submittedName>
        <fullName evidence="2">Putative F-box domain, leucine-rich repeat domain, L domain-containing protein</fullName>
    </submittedName>
</protein>
<evidence type="ECO:0000313" key="2">
    <source>
        <dbReference type="EMBL" id="PRQ17281.1"/>
    </source>
</evidence>
<dbReference type="Proteomes" id="UP000238479">
    <property type="component" value="Chromosome 7"/>
</dbReference>
<proteinExistence type="predicted"/>
<dbReference type="InterPro" id="IPR036047">
    <property type="entry name" value="F-box-like_dom_sf"/>
</dbReference>
<dbReference type="STRING" id="74649.A0A2P6P5R7"/>
<dbReference type="Gene3D" id="3.80.10.10">
    <property type="entry name" value="Ribonuclease Inhibitor"/>
    <property type="match status" value="1"/>
</dbReference>
<dbReference type="CDD" id="cd09917">
    <property type="entry name" value="F-box_SF"/>
    <property type="match status" value="1"/>
</dbReference>
<dbReference type="Gramene" id="PRQ17281">
    <property type="protein sequence ID" value="PRQ17281"/>
    <property type="gene ID" value="RchiOBHm_Chr7g0193261"/>
</dbReference>
<sequence>MERQHRVLATTSNQGQGASSESLVDRFSCLPEEVVCHILSYLNAFDLIRASSVSKRCRMLYVSVPGLNFNVNTLPGGKCWWKRSKLLNHLDRLLIQREGSKIERFRISWVFEGVTACNCEEHCRVITWIYTAVKCNVEELDLQLALNYRGKTTSLELPYCTFRCSSLRSLTLDLKFCVLKAPSITICTNLQSLLLRSVIIEEDFFKWISSSCQCIKELTIDCVLRPNSICIESPSLESIHFMFVGRRQQYEDIDALSISGENLHRIHIEHIDLRSSARHHSLYIVAPNLKYLNLTGNVARGLSVEKFIHSEEAMIFLNPGKMVLTKYLKWLAVYLGLKFFI</sequence>
<organism evidence="2 3">
    <name type="scientific">Rosa chinensis</name>
    <name type="common">China rose</name>
    <dbReference type="NCBI Taxonomy" id="74649"/>
    <lineage>
        <taxon>Eukaryota</taxon>
        <taxon>Viridiplantae</taxon>
        <taxon>Streptophyta</taxon>
        <taxon>Embryophyta</taxon>
        <taxon>Tracheophyta</taxon>
        <taxon>Spermatophyta</taxon>
        <taxon>Magnoliopsida</taxon>
        <taxon>eudicotyledons</taxon>
        <taxon>Gunneridae</taxon>
        <taxon>Pentapetalae</taxon>
        <taxon>rosids</taxon>
        <taxon>fabids</taxon>
        <taxon>Rosales</taxon>
        <taxon>Rosaceae</taxon>
        <taxon>Rosoideae</taxon>
        <taxon>Rosoideae incertae sedis</taxon>
        <taxon>Rosa</taxon>
    </lineage>
</organism>
<dbReference type="InterPro" id="IPR055411">
    <property type="entry name" value="LRR_FXL15/At3g58940/PEG3-like"/>
</dbReference>
<name>A0A2P6P5R7_ROSCH</name>
<dbReference type="Pfam" id="PF00646">
    <property type="entry name" value="F-box"/>
    <property type="match status" value="1"/>
</dbReference>
<dbReference type="EMBL" id="PDCK01000045">
    <property type="protein sequence ID" value="PRQ17281.1"/>
    <property type="molecule type" value="Genomic_DNA"/>
</dbReference>
<dbReference type="SUPFAM" id="SSF81383">
    <property type="entry name" value="F-box domain"/>
    <property type="match status" value="1"/>
</dbReference>
<dbReference type="PROSITE" id="PS50181">
    <property type="entry name" value="FBOX"/>
    <property type="match status" value="1"/>
</dbReference>
<dbReference type="Gene3D" id="1.20.1280.50">
    <property type="match status" value="1"/>
</dbReference>
<dbReference type="PANTHER" id="PTHR31639">
    <property type="entry name" value="F-BOX PROTEIN-LIKE"/>
    <property type="match status" value="1"/>
</dbReference>
<gene>
    <name evidence="2" type="ORF">RchiOBHm_Chr7g0193261</name>
</gene>
<evidence type="ECO:0000259" key="1">
    <source>
        <dbReference type="PROSITE" id="PS50181"/>
    </source>
</evidence>
<keyword evidence="3" id="KW-1185">Reference proteome</keyword>
<dbReference type="PANTHER" id="PTHR31639:SF289">
    <property type="entry name" value="F-BOX DOMAIN CONTAINING PROTEIN"/>
    <property type="match status" value="1"/>
</dbReference>
<feature type="domain" description="F-box" evidence="1">
    <location>
        <begin position="24"/>
        <end position="74"/>
    </location>
</feature>
<accession>A0A2P6P5R7</accession>
<dbReference type="AlphaFoldDB" id="A0A2P6P5R7"/>
<dbReference type="OMA" id="APSITIC"/>
<dbReference type="Pfam" id="PF24758">
    <property type="entry name" value="LRR_At5g56370"/>
    <property type="match status" value="1"/>
</dbReference>
<dbReference type="InterPro" id="IPR032675">
    <property type="entry name" value="LRR_dom_sf"/>
</dbReference>
<reference evidence="2 3" key="1">
    <citation type="journal article" date="2018" name="Nat. Genet.">
        <title>The Rosa genome provides new insights in the design of modern roses.</title>
        <authorList>
            <person name="Bendahmane M."/>
        </authorList>
    </citation>
    <scope>NUCLEOTIDE SEQUENCE [LARGE SCALE GENOMIC DNA]</scope>
    <source>
        <strain evidence="3">cv. Old Blush</strain>
    </source>
</reference>
<comment type="caution">
    <text evidence="2">The sequence shown here is derived from an EMBL/GenBank/DDBJ whole genome shotgun (WGS) entry which is preliminary data.</text>
</comment>
<dbReference type="InterPro" id="IPR001810">
    <property type="entry name" value="F-box_dom"/>
</dbReference>
<evidence type="ECO:0000313" key="3">
    <source>
        <dbReference type="Proteomes" id="UP000238479"/>
    </source>
</evidence>
<dbReference type="OrthoDB" id="1148828at2759"/>
<dbReference type="SUPFAM" id="SSF52047">
    <property type="entry name" value="RNI-like"/>
    <property type="match status" value="1"/>
</dbReference>
<dbReference type="SMART" id="SM00256">
    <property type="entry name" value="FBOX"/>
    <property type="match status" value="1"/>
</dbReference>